<evidence type="ECO:0000313" key="1">
    <source>
        <dbReference type="EMBL" id="ARQ95101.1"/>
    </source>
</evidence>
<organism evidence="1 2">
    <name type="scientific">Bacillus phage Flapjack</name>
    <dbReference type="NCBI Taxonomy" id="1983465"/>
    <lineage>
        <taxon>Viruses</taxon>
        <taxon>Duplodnaviria</taxon>
        <taxon>Heunggongvirae</taxon>
        <taxon>Uroviricota</taxon>
        <taxon>Caudoviricetes</taxon>
        <taxon>Herelleviridae</taxon>
        <taxon>Bastillevirinae</taxon>
        <taxon>Bequatrovirus</taxon>
        <taxon>Bequatrovirus spock</taxon>
    </lineage>
</organism>
<sequence length="141" mass="15878">MDNTIVMYVVTAQEDYGSRDACTLYAGLSQDEADQSINSASGDLEDFYKEIWVDGKKVRSYYKAYKNSDWSIAEGKTEDLVVSAWANINNLGVSIANIQYINSIKNILPQAEREQLEADVRNILGQIHSIYSALEEMRVPN</sequence>
<evidence type="ECO:0000313" key="2">
    <source>
        <dbReference type="Proteomes" id="UP000222741"/>
    </source>
</evidence>
<protein>
    <submittedName>
        <fullName evidence="1">Uncharacterized protein</fullName>
    </submittedName>
</protein>
<gene>
    <name evidence="1" type="ORF">FLAPJACK_231</name>
</gene>
<proteinExistence type="predicted"/>
<accession>A0A1X9SGB4</accession>
<dbReference type="Proteomes" id="UP000222741">
    <property type="component" value="Segment"/>
</dbReference>
<name>A0A1X9SGB4_9CAUD</name>
<dbReference type="EMBL" id="KY888882">
    <property type="protein sequence ID" value="ARQ95101.1"/>
    <property type="molecule type" value="Genomic_DNA"/>
</dbReference>
<reference evidence="2" key="1">
    <citation type="submission" date="2017-04" db="EMBL/GenBank/DDBJ databases">
        <authorList>
            <person name="Abille Z."/>
            <person name="Afsharjavan R."/>
            <person name="Alms C.E."/>
            <person name="Anil A."/>
            <person name="Azuma E.A."/>
            <person name="Boateng D."/>
            <person name="Bowden K.V."/>
            <person name="Bui Q."/>
            <person name="Callaghan K.D."/>
            <person name="Canova P.N."/>
            <person name="Carter A.-G.V."/>
            <person name="Carty B."/>
            <person name="Choudhary A."/>
            <person name="Chugh K."/>
            <person name="Clark C.B."/>
            <person name="Clark J."/>
            <person name="Cortez R."/>
            <person name="Dalwadi R.M."/>
            <person name="Daou G."/>
            <person name="Das M."/>
            <person name="Dasari S."/>
            <person name="Davis E.H."/>
            <person name="Defreitas N."/>
            <person name="Demirji J."/>
            <person name="Endres C."/>
            <person name="Fakhar S."/>
            <person name="Feeley N."/>
            <person name="Flores D.C."/>
            <person name="Fowler A.R."/>
            <person name="George T."/>
            <person name="Greis H.L."/>
            <person name="Groleau D.L."/>
            <person name="Gulati J.K."/>
            <person name="Guzman W."/>
            <person name="Hallworth A.N."/>
            <person name="Hariri A."/>
            <person name="Haya V.N."/>
            <person name="Hoffman A.K."/>
            <person name="Horne B."/>
            <person name="Howard T."/>
            <person name="Iglesia A.J."/>
            <person name="Ijezie O.D."/>
            <person name="Incognito N.A."/>
            <person name="Inen J.A."/>
            <person name="Jaiswal A."/>
            <person name="Jezek R.A."/>
            <person name="Kawa A.C."/>
            <person name="Khan F."/>
            <person name="Khin A.C."/>
            <person name="Knapo J."/>
            <person name="Kong A.S."/>
            <person name="Le B.Q."/>
            <person name="Le Q.M."/>
            <person name="Le T.-H.M."/>
            <person name="Lee M."/>
            <person name="Lockwood J.L."/>
            <person name="Loto-Rojas G.S."/>
            <person name="Mantzavinos A."/>
            <person name="Martinez D.R."/>
            <person name="Meadows A.R."/>
            <person name="Mehr S."/>
            <person name="Mellon M.N."/>
            <person name="Memon S."/>
            <person name="Miller B."/>
            <person name="Min S."/>
            <person name="Mitchell L.M."/>
            <person name="Mohamed I.R."/>
            <person name="Mohammed F.O."/>
            <person name="More S."/>
            <person name="Muntaha S."/>
            <person name="Nadeem I."/>
            <person name="Ndjeumen-Njinguet A.S."/>
            <person name="Ng P."/>
            <person name="Ngu V.E."/>
            <person name="Nguyen B.N."/>
            <person name="OHern C.T."/>
            <person name="Oboh U.S."/>
            <person name="Pagano C.W."/>
            <person name="Panakal P.R."/>
            <person name="Park D.A."/>
            <person name="Parsana D."/>
            <person name="Patel P."/>
            <person name="Patel V.S."/>
            <person name="Patwardhan V.M."/>
            <person name="Pawar S.D."/>
            <person name="Payne V.R."/>
            <person name="Petricel I.M."/>
            <person name="Phillips C."/>
            <person name="Puglisi K.M."/>
            <person name="Ramaprasad G."/>
            <person name="Raza A.S."/>
            <person name="Rivera-Oven A.G."/>
            <person name="Robins E."/>
            <person name="Roeun D.C."/>
            <person name="Rostovtseva N."/>
            <person name="Sadat M."/>
            <person name="Seas A."/>
            <person name="So E.J."/>
            <person name="Sogbesan C."/>
            <person name="Strumsky L.A."/>
            <person name="Sun J.L."/>
            <person name="Sutherland H.J."/>
            <person name="Tchakounte I."/>
            <person name="Tewell J.R."/>
            <person name="Thapa D.J."/>
            <person name="Tkach Y."/>
            <person name="Tran C.D."/>
            <person name="Tran V."/>
            <person name="Vithayathil T."/>
            <person name="Vivekanandan A."/>
            <person name="Wang S.R."/>
            <person name="White E."/>
            <person name="Yang A.L."/>
            <person name="Ye D.T."/>
            <person name="Yirenkyi M."/>
            <person name="Zarb J.S."/>
            <person name="Zhang S."/>
            <person name="Zhou M.T."/>
            <person name="Cao A."/>
            <person name="Nguyen K.M."/>
            <person name="Patel K."/>
            <person name="Patel P."/>
            <person name="Pennington E."/>
            <person name="Sendze O."/>
            <person name="Zahangir S."/>
            <person name="Correa-Mendez M."/>
            <person name="Fabian M.F."/>
            <person name="Liu S."/>
            <person name="Jethmalani Y."/>
            <person name="Nunn R."/>
            <person name="Prakash A."/>
            <person name="Louise T."/>
            <person name="Russell D.A."/>
            <person name="Hatfull G.F."/>
            <person name="Erill I."/>
            <person name="Caruso S.M."/>
        </authorList>
    </citation>
    <scope>NUCLEOTIDE SEQUENCE [LARGE SCALE GENOMIC DNA]</scope>
</reference>